<dbReference type="STRING" id="43928.SAMN05443636_2908"/>
<name>A0A1M5U420_9EURY</name>
<dbReference type="EMBL" id="FQWV01000009">
    <property type="protein sequence ID" value="SHH57704.1"/>
    <property type="molecule type" value="Genomic_DNA"/>
</dbReference>
<dbReference type="PANTHER" id="PTHR43649">
    <property type="entry name" value="ARABINOSE-BINDING PROTEIN-RELATED"/>
    <property type="match status" value="1"/>
</dbReference>
<dbReference type="CDD" id="cd14748">
    <property type="entry name" value="PBP2_UgpB"/>
    <property type="match status" value="1"/>
</dbReference>
<organism evidence="4 5">
    <name type="scientific">Halobaculum gomorrense</name>
    <dbReference type="NCBI Taxonomy" id="43928"/>
    <lineage>
        <taxon>Archaea</taxon>
        <taxon>Methanobacteriati</taxon>
        <taxon>Methanobacteriota</taxon>
        <taxon>Stenosarchaea group</taxon>
        <taxon>Halobacteria</taxon>
        <taxon>Halobacteriales</taxon>
        <taxon>Haloferacaceae</taxon>
        <taxon>Halobaculum</taxon>
    </lineage>
</organism>
<dbReference type="Gene3D" id="3.40.190.10">
    <property type="entry name" value="Periplasmic binding protein-like II"/>
    <property type="match status" value="2"/>
</dbReference>
<reference evidence="4 5" key="1">
    <citation type="submission" date="2016-11" db="EMBL/GenBank/DDBJ databases">
        <authorList>
            <person name="Jaros S."/>
            <person name="Januszkiewicz K."/>
            <person name="Wedrychowicz H."/>
        </authorList>
    </citation>
    <scope>NUCLEOTIDE SEQUENCE [LARGE SCALE GENOMIC DNA]</scope>
    <source>
        <strain evidence="4 5">DSM 9297</strain>
    </source>
</reference>
<gene>
    <name evidence="4" type="ORF">SAMN05443636_2908</name>
</gene>
<keyword evidence="2" id="KW-0813">Transport</keyword>
<dbReference type="Pfam" id="PF13416">
    <property type="entry name" value="SBP_bac_8"/>
    <property type="match status" value="1"/>
</dbReference>
<sequence length="441" mass="47499">MGAAASLAAAGCLGVGSSTGSGGANQLGGNVTIDWWHAMGGNLGQTVNELASEFSKQSDSVTVEPSYKGSYYETLNATTSAIKAGKPPTVAQIVDLGSRLAIDSGAFATIEDVMGDTVDWSRYHDPVIDYYTWNGKVQSLPFNSSNPILYINTDAFEAAGLDPSNPPANFAEVKRAARALVDEGVTEKGITFANVSWFPEQWFAEANETLVNHGNGRKDDPTEIHLDKPVASDIFSWWTEMYDEGLYLHAGKGGWGVASQAFQNEKTGMYISSTAGVAGTTKGAAQNGFGLETAYYPVPASTRTGVVIGGASLWMVDSVSDEKKRAATEFFNWLSEPEQQAKWHRGTGYFPITKDAVTLLEKDGWFEKNPNFRTAFEQLDDTETTQATKGFQCGPSQKVRDIVSEAYITMINSDRAVDDVLATAKGNADDALQQYIESKGN</sequence>
<dbReference type="SUPFAM" id="SSF53850">
    <property type="entry name" value="Periplasmic binding protein-like II"/>
    <property type="match status" value="1"/>
</dbReference>
<accession>A0A1M5U420</accession>
<dbReference type="InterPro" id="IPR006059">
    <property type="entry name" value="SBP"/>
</dbReference>
<dbReference type="AlphaFoldDB" id="A0A1M5U420"/>
<evidence type="ECO:0000256" key="2">
    <source>
        <dbReference type="ARBA" id="ARBA00022448"/>
    </source>
</evidence>
<evidence type="ECO:0000313" key="4">
    <source>
        <dbReference type="EMBL" id="SHH57704.1"/>
    </source>
</evidence>
<keyword evidence="5" id="KW-1185">Reference proteome</keyword>
<evidence type="ECO:0000313" key="5">
    <source>
        <dbReference type="Proteomes" id="UP000184357"/>
    </source>
</evidence>
<dbReference type="PANTHER" id="PTHR43649:SF31">
    <property type="entry name" value="SN-GLYCEROL-3-PHOSPHATE-BINDING PERIPLASMIC PROTEIN UGPB"/>
    <property type="match status" value="1"/>
</dbReference>
<dbReference type="InterPro" id="IPR050490">
    <property type="entry name" value="Bact_solute-bd_prot1"/>
</dbReference>
<keyword evidence="3" id="KW-0732">Signal</keyword>
<protein>
    <submittedName>
        <fullName evidence="4">Carbohydrate ABC transporter substrate-binding protein, CUT1 family</fullName>
    </submittedName>
</protein>
<dbReference type="Proteomes" id="UP000184357">
    <property type="component" value="Unassembled WGS sequence"/>
</dbReference>
<evidence type="ECO:0000256" key="3">
    <source>
        <dbReference type="ARBA" id="ARBA00022729"/>
    </source>
</evidence>
<evidence type="ECO:0000256" key="1">
    <source>
        <dbReference type="ARBA" id="ARBA00004196"/>
    </source>
</evidence>
<comment type="subcellular location">
    <subcellularLocation>
        <location evidence="1">Cell envelope</location>
    </subcellularLocation>
</comment>
<proteinExistence type="predicted"/>